<evidence type="ECO:0000313" key="3">
    <source>
        <dbReference type="Proteomes" id="UP000299102"/>
    </source>
</evidence>
<protein>
    <submittedName>
        <fullName evidence="2">Uncharacterized protein</fullName>
    </submittedName>
</protein>
<keyword evidence="3" id="KW-1185">Reference proteome</keyword>
<evidence type="ECO:0000313" key="2">
    <source>
        <dbReference type="EMBL" id="GBP86566.1"/>
    </source>
</evidence>
<feature type="region of interest" description="Disordered" evidence="1">
    <location>
        <begin position="341"/>
        <end position="402"/>
    </location>
</feature>
<gene>
    <name evidence="2" type="ORF">EVAR_69086_1</name>
</gene>
<evidence type="ECO:0000256" key="1">
    <source>
        <dbReference type="SAM" id="MobiDB-lite"/>
    </source>
</evidence>
<name>A0A4C1ZDA5_EUMVA</name>
<sequence length="402" mass="44285">MDPTRAVVFQLLPVPRRSPRNPPQGKSRAVNTPVCCPATYERPRYLPSNVSARSAEVYFQRIVDWRAFLSFIVSIKGLNKKAISNTNLYSYKSVDPVGVCTDIGASVYFPLHRLKSLGLSRTGLVWAEGCWPPRYRRHDDGGTGDLYVFSKRHGTSAVNRAVPPVPRHRAWPNINEAVVFGSVAEGRLRSDALTGHSTRSRASVSRSLKAALGLPAYFSCRWRRWRPVVTVAPACITVTHRATGRRLLSSSGDPRSQFVGVRCATGGLSQRSSTGAGRVPAILQPGSHQDIVAKSPDTKYLRLKWINETATPSEPHEHASLECESERPIRLLVRIGLGKRSPARRPGRMHCGFDSTVVGSDDESDPPPTRGTPVVPRVFQIPHPTVLPGSEQKAVRKRLKTS</sequence>
<organism evidence="2 3">
    <name type="scientific">Eumeta variegata</name>
    <name type="common">Bagworm moth</name>
    <name type="synonym">Eumeta japonica</name>
    <dbReference type="NCBI Taxonomy" id="151549"/>
    <lineage>
        <taxon>Eukaryota</taxon>
        <taxon>Metazoa</taxon>
        <taxon>Ecdysozoa</taxon>
        <taxon>Arthropoda</taxon>
        <taxon>Hexapoda</taxon>
        <taxon>Insecta</taxon>
        <taxon>Pterygota</taxon>
        <taxon>Neoptera</taxon>
        <taxon>Endopterygota</taxon>
        <taxon>Lepidoptera</taxon>
        <taxon>Glossata</taxon>
        <taxon>Ditrysia</taxon>
        <taxon>Tineoidea</taxon>
        <taxon>Psychidae</taxon>
        <taxon>Oiketicinae</taxon>
        <taxon>Eumeta</taxon>
    </lineage>
</organism>
<dbReference type="Proteomes" id="UP000299102">
    <property type="component" value="Unassembled WGS sequence"/>
</dbReference>
<dbReference type="AlphaFoldDB" id="A0A4C1ZDA5"/>
<accession>A0A4C1ZDA5</accession>
<reference evidence="2 3" key="1">
    <citation type="journal article" date="2019" name="Commun. Biol.">
        <title>The bagworm genome reveals a unique fibroin gene that provides high tensile strength.</title>
        <authorList>
            <person name="Kono N."/>
            <person name="Nakamura H."/>
            <person name="Ohtoshi R."/>
            <person name="Tomita M."/>
            <person name="Numata K."/>
            <person name="Arakawa K."/>
        </authorList>
    </citation>
    <scope>NUCLEOTIDE SEQUENCE [LARGE SCALE GENOMIC DNA]</scope>
</reference>
<dbReference type="EMBL" id="BGZK01001801">
    <property type="protein sequence ID" value="GBP86566.1"/>
    <property type="molecule type" value="Genomic_DNA"/>
</dbReference>
<proteinExistence type="predicted"/>
<comment type="caution">
    <text evidence="2">The sequence shown here is derived from an EMBL/GenBank/DDBJ whole genome shotgun (WGS) entry which is preliminary data.</text>
</comment>